<reference evidence="8 9" key="1">
    <citation type="journal article" date="2023" name="G3 (Bethesda)">
        <title>A chromosome-length genome assembly and annotation of blackberry (Rubus argutus, cv. 'Hillquist').</title>
        <authorList>
            <person name="Bruna T."/>
            <person name="Aryal R."/>
            <person name="Dudchenko O."/>
            <person name="Sargent D.J."/>
            <person name="Mead D."/>
            <person name="Buti M."/>
            <person name="Cavallini A."/>
            <person name="Hytonen T."/>
            <person name="Andres J."/>
            <person name="Pham M."/>
            <person name="Weisz D."/>
            <person name="Mascagni F."/>
            <person name="Usai G."/>
            <person name="Natali L."/>
            <person name="Bassil N."/>
            <person name="Fernandez G.E."/>
            <person name="Lomsadze A."/>
            <person name="Armour M."/>
            <person name="Olukolu B."/>
            <person name="Poorten T."/>
            <person name="Britton C."/>
            <person name="Davik J."/>
            <person name="Ashrafi H."/>
            <person name="Aiden E.L."/>
            <person name="Borodovsky M."/>
            <person name="Worthington M."/>
        </authorList>
    </citation>
    <scope>NUCLEOTIDE SEQUENCE [LARGE SCALE GENOMIC DNA]</scope>
    <source>
        <strain evidence="8">PI 553951</strain>
    </source>
</reference>
<name>A0AAW1X5F2_RUBAR</name>
<dbReference type="Proteomes" id="UP001457282">
    <property type="component" value="Unassembled WGS sequence"/>
</dbReference>
<dbReference type="Gene3D" id="3.40.50.11840">
    <property type="entry name" value="Diphthamide synthesis DPH1/DPH2 domain 1"/>
    <property type="match status" value="1"/>
</dbReference>
<keyword evidence="6 7" id="KW-0411">Iron-sulfur</keyword>
<dbReference type="InterPro" id="IPR010014">
    <property type="entry name" value="DHP2"/>
</dbReference>
<evidence type="ECO:0000313" key="9">
    <source>
        <dbReference type="Proteomes" id="UP001457282"/>
    </source>
</evidence>
<evidence type="ECO:0000256" key="6">
    <source>
        <dbReference type="ARBA" id="ARBA00023014"/>
    </source>
</evidence>
<dbReference type="AlphaFoldDB" id="A0AAW1X5F2"/>
<dbReference type="FunFam" id="3.40.50.11860:FF:000001">
    <property type="entry name" value="2-(3-amino-3-carboxypropyl)histidine synthase subunit 2"/>
    <property type="match status" value="1"/>
</dbReference>
<evidence type="ECO:0000256" key="5">
    <source>
        <dbReference type="ARBA" id="ARBA00023004"/>
    </source>
</evidence>
<dbReference type="InterPro" id="IPR042265">
    <property type="entry name" value="DPH1/DPH2_3"/>
</dbReference>
<evidence type="ECO:0000256" key="3">
    <source>
        <dbReference type="ARBA" id="ARBA00006179"/>
    </source>
</evidence>
<dbReference type="InterPro" id="IPR016435">
    <property type="entry name" value="DPH1/DPH2"/>
</dbReference>
<comment type="cofactor">
    <cofactor evidence="1">
        <name>[4Fe-4S] cluster</name>
        <dbReference type="ChEBI" id="CHEBI:49883"/>
    </cofactor>
</comment>
<dbReference type="GO" id="GO:0017183">
    <property type="term" value="P:protein histidyl modification to diphthamide"/>
    <property type="evidence" value="ECO:0007669"/>
    <property type="project" value="InterPro"/>
</dbReference>
<evidence type="ECO:0000256" key="7">
    <source>
        <dbReference type="RuleBase" id="RU364133"/>
    </source>
</evidence>
<sequence>MDLESNYEIGRTAQFIHSNTFTRVALQFPDELLKDSVRVVSALRAKLRSLNNSSSSSSEQNADVQKEVGLFLMADTAYGSCCVDEVGASHLDADCVVHYGHTCLSPTTKLPAFFVFGKAPISVSDCVNKLSDYALPNGKRVLVLFGLDYAHSIQQIRETVMAASGSECKREFQFANVMCSVMNPSKDPEASNDLLARADGLTSSNSFGTVSGNVYSIGGLVWELPEGDKMEDHLLFWIGSNNSAFANIVLTYNGCEIVRYDALGCRMVTDLSQQRRILKRRYYLMEKAKDANIVGILVGTLGVAGYLNMIGQMKELITAAGKKVYTLVMGRPNPAKLANFPECDIFIYVSCAQTALLDSKEYFAPVITPFEAMLAFNRGSQWTGAYVMDFRDLINSSPVDSRSQSEEARFSFIQGGYVEDDGQGNDTEEEMDGALALANATEKALQLRDNPNTIAKRTAKSGAEFLAARSYQGLDIHYDSSLPGPYLMGRTGRAAGYENEKCRQEKLV</sequence>
<gene>
    <name evidence="8" type="ORF">M0R45_019474</name>
</gene>
<dbReference type="GO" id="GO:0090560">
    <property type="term" value="F:2-(3-amino-3-carboxypropyl)histidine synthase activity"/>
    <property type="evidence" value="ECO:0007669"/>
    <property type="project" value="InterPro"/>
</dbReference>
<dbReference type="EMBL" id="JBEDUW010000004">
    <property type="protein sequence ID" value="KAK9932228.1"/>
    <property type="molecule type" value="Genomic_DNA"/>
</dbReference>
<keyword evidence="9" id="KW-1185">Reference proteome</keyword>
<evidence type="ECO:0000313" key="8">
    <source>
        <dbReference type="EMBL" id="KAK9932228.1"/>
    </source>
</evidence>
<protein>
    <recommendedName>
        <fullName evidence="7">2-(3-amino-3-carboxypropyl)histidine synthase subunit 2</fullName>
    </recommendedName>
</protein>
<evidence type="ECO:0000256" key="1">
    <source>
        <dbReference type="ARBA" id="ARBA00001966"/>
    </source>
</evidence>
<dbReference type="NCBIfam" id="TIGR00272">
    <property type="entry name" value="DPH2"/>
    <property type="match status" value="1"/>
</dbReference>
<evidence type="ECO:0000256" key="4">
    <source>
        <dbReference type="ARBA" id="ARBA00022723"/>
    </source>
</evidence>
<dbReference type="Gene3D" id="3.40.50.11860">
    <property type="entry name" value="Diphthamide synthesis DPH1/DPH2 domain 3"/>
    <property type="match status" value="1"/>
</dbReference>
<dbReference type="Pfam" id="PF01866">
    <property type="entry name" value="Diphthamide_syn"/>
    <property type="match status" value="1"/>
</dbReference>
<comment type="similarity">
    <text evidence="3 7">Belongs to the DPH1/DPH2 family. DPH2 subfamily.</text>
</comment>
<organism evidence="8 9">
    <name type="scientific">Rubus argutus</name>
    <name type="common">Southern blackberry</name>
    <dbReference type="NCBI Taxonomy" id="59490"/>
    <lineage>
        <taxon>Eukaryota</taxon>
        <taxon>Viridiplantae</taxon>
        <taxon>Streptophyta</taxon>
        <taxon>Embryophyta</taxon>
        <taxon>Tracheophyta</taxon>
        <taxon>Spermatophyta</taxon>
        <taxon>Magnoliopsida</taxon>
        <taxon>eudicotyledons</taxon>
        <taxon>Gunneridae</taxon>
        <taxon>Pentapetalae</taxon>
        <taxon>rosids</taxon>
        <taxon>fabids</taxon>
        <taxon>Rosales</taxon>
        <taxon>Rosaceae</taxon>
        <taxon>Rosoideae</taxon>
        <taxon>Rosoideae incertae sedis</taxon>
        <taxon>Rubus</taxon>
    </lineage>
</organism>
<keyword evidence="5 7" id="KW-0408">Iron</keyword>
<comment type="function">
    <text evidence="7">Required for the first step of diphthamide biosynthesis, a post-translational modification of histidine which occurs in elongation factor 2. DPH1 and DPH2 transfer a 3-amino-3-carboxypropyl (ACP) group from S-adenosyl-L-methionine (SAM) to a histidine residue, the reaction is assisted by a reduction system comprising DPH3 and a NADH-dependent reductase. Facilitates the reduction of the catalytic iron-sulfur cluster found in the DPH1 subunit.</text>
</comment>
<evidence type="ECO:0000256" key="2">
    <source>
        <dbReference type="ARBA" id="ARBA00005156"/>
    </source>
</evidence>
<dbReference type="PANTHER" id="PTHR10762:SF2">
    <property type="entry name" value="2-(3-AMINO-3-CARBOXYPROPYL)HISTIDINE SYNTHASE SUBUNIT 2"/>
    <property type="match status" value="1"/>
</dbReference>
<proteinExistence type="inferred from homology"/>
<dbReference type="SFLD" id="SFLDG01121">
    <property type="entry name" value="Diphthamide_biosynthesis"/>
    <property type="match status" value="1"/>
</dbReference>
<comment type="pathway">
    <text evidence="2 7">Protein modification; peptidyl-diphthamide biosynthesis.</text>
</comment>
<comment type="caution">
    <text evidence="8">The sequence shown here is derived from an EMBL/GenBank/DDBJ whole genome shotgun (WGS) entry which is preliminary data.</text>
</comment>
<accession>A0AAW1X5F2</accession>
<keyword evidence="4 7" id="KW-0479">Metal-binding</keyword>
<dbReference type="GO" id="GO:0051536">
    <property type="term" value="F:iron-sulfur cluster binding"/>
    <property type="evidence" value="ECO:0007669"/>
    <property type="project" value="UniProtKB-KW"/>
</dbReference>
<dbReference type="InterPro" id="IPR042263">
    <property type="entry name" value="DPH1/DPH2_1"/>
</dbReference>
<dbReference type="SFLD" id="SFLDS00032">
    <property type="entry name" value="Radical_SAM_3-amino-3-carboxyp"/>
    <property type="match status" value="1"/>
</dbReference>
<dbReference type="GO" id="GO:0046872">
    <property type="term" value="F:metal ion binding"/>
    <property type="evidence" value="ECO:0007669"/>
    <property type="project" value="UniProtKB-KW"/>
</dbReference>
<dbReference type="NCBIfam" id="TIGR00322">
    <property type="entry name" value="diphth2_R"/>
    <property type="match status" value="1"/>
</dbReference>
<dbReference type="PANTHER" id="PTHR10762">
    <property type="entry name" value="DIPHTHAMIDE BIOSYNTHESIS PROTEIN"/>
    <property type="match status" value="1"/>
</dbReference>